<feature type="transmembrane region" description="Helical" evidence="1">
    <location>
        <begin position="114"/>
        <end position="134"/>
    </location>
</feature>
<comment type="caution">
    <text evidence="3">The sequence shown here is derived from an EMBL/GenBank/DDBJ whole genome shotgun (WGS) entry which is preliminary data.</text>
</comment>
<dbReference type="EMBL" id="QWIM01000278">
    <property type="protein sequence ID" value="RMY36812.1"/>
    <property type="molecule type" value="Genomic_DNA"/>
</dbReference>
<feature type="transmembrane region" description="Helical" evidence="1">
    <location>
        <begin position="255"/>
        <end position="277"/>
    </location>
</feature>
<proteinExistence type="predicted"/>
<evidence type="ECO:0000259" key="2">
    <source>
        <dbReference type="Pfam" id="PF07950"/>
    </source>
</evidence>
<accession>A0A3M7BAD7</accession>
<reference evidence="3 4" key="1">
    <citation type="journal article" date="2018" name="BMC Genomics">
        <title>Genomic evidence for intraspecific hybridization in a clonal and extremely halotolerant yeast.</title>
        <authorList>
            <person name="Gostincar C."/>
            <person name="Stajich J.E."/>
            <person name="Zupancic J."/>
            <person name="Zalar P."/>
            <person name="Gunde-Cimerman N."/>
        </authorList>
    </citation>
    <scope>NUCLEOTIDE SEQUENCE [LARGE SCALE GENOMIC DNA]</scope>
    <source>
        <strain evidence="3 4">EXF-6651</strain>
    </source>
</reference>
<evidence type="ECO:0000313" key="4">
    <source>
        <dbReference type="Proteomes" id="UP000276864"/>
    </source>
</evidence>
<dbReference type="PANTHER" id="PTHR38409:SF1">
    <property type="entry name" value="MITOCHONDRIAL ADAPTER PROTEIN MCP1"/>
    <property type="match status" value="1"/>
</dbReference>
<evidence type="ECO:0000313" key="3">
    <source>
        <dbReference type="EMBL" id="RMY36812.1"/>
    </source>
</evidence>
<dbReference type="InterPro" id="IPR039960">
    <property type="entry name" value="MCP1"/>
</dbReference>
<feature type="domain" description="Mitochondrial adapter protein MCP1 transmembrane" evidence="2">
    <location>
        <begin position="218"/>
        <end position="329"/>
    </location>
</feature>
<dbReference type="VEuPathDB" id="FungiDB:BTJ68_08705"/>
<evidence type="ECO:0000256" key="1">
    <source>
        <dbReference type="SAM" id="Phobius"/>
    </source>
</evidence>
<dbReference type="AlphaFoldDB" id="A0A3M7BAD7"/>
<dbReference type="Pfam" id="PF07950">
    <property type="entry name" value="MCP1_TM"/>
    <property type="match status" value="1"/>
</dbReference>
<gene>
    <name evidence="3" type="ORF">D0866_03678</name>
</gene>
<dbReference type="InterPro" id="IPR012472">
    <property type="entry name" value="MCP1_TM"/>
</dbReference>
<keyword evidence="1" id="KW-0472">Membrane</keyword>
<protein>
    <recommendedName>
        <fullName evidence="2">Mitochondrial adapter protein MCP1 transmembrane domain-containing protein</fullName>
    </recommendedName>
</protein>
<dbReference type="GO" id="GO:0005741">
    <property type="term" value="C:mitochondrial outer membrane"/>
    <property type="evidence" value="ECO:0007669"/>
    <property type="project" value="TreeGrafter"/>
</dbReference>
<dbReference type="GO" id="GO:0055088">
    <property type="term" value="P:lipid homeostasis"/>
    <property type="evidence" value="ECO:0007669"/>
    <property type="project" value="InterPro"/>
</dbReference>
<feature type="transmembrane region" description="Helical" evidence="1">
    <location>
        <begin position="159"/>
        <end position="178"/>
    </location>
</feature>
<feature type="transmembrane region" description="Helical" evidence="1">
    <location>
        <begin position="302"/>
        <end position="324"/>
    </location>
</feature>
<dbReference type="GO" id="GO:0007005">
    <property type="term" value="P:mitochondrion organization"/>
    <property type="evidence" value="ECO:0007669"/>
    <property type="project" value="TreeGrafter"/>
</dbReference>
<name>A0A3M7BAD7_HORWE</name>
<sequence length="352" mass="39250">MSDNALNLSIPLIISTDRERVLNRVHYAAGPRSISRTERAEAIMAEDRRESIMDLEEVEPSPVDETPLEFKEGYFSSAKDPEKAAQHPKRTSTLGLGGHNTIWYLSRIQKYSSYVFTAFAGAHIANTSIIPLVTRSVPESERYLLLTRPYYQGLPMEPLLVIAPLWAHVISGVALRVARRNLNAKRYGAAGNEKPSFFSSYFWPKVSGISKLGFQFTPLVIGHIFINRGIPNQFPGGQSNVNLSYVSHAFAKHPVISYAGFTALLAIGISHITWGWAKWLGYTPDQSTKTGGERQLEKKRRWYVINGIALAITGLWMAGGFGVVGRGGEAPGYVGRMYDQMYQRLPLIGKWM</sequence>
<keyword evidence="1" id="KW-1133">Transmembrane helix</keyword>
<dbReference type="Proteomes" id="UP000276864">
    <property type="component" value="Unassembled WGS sequence"/>
</dbReference>
<keyword evidence="1" id="KW-0812">Transmembrane</keyword>
<organism evidence="3 4">
    <name type="scientific">Hortaea werneckii</name>
    <name type="common">Black yeast</name>
    <name type="synonym">Cladosporium werneckii</name>
    <dbReference type="NCBI Taxonomy" id="91943"/>
    <lineage>
        <taxon>Eukaryota</taxon>
        <taxon>Fungi</taxon>
        <taxon>Dikarya</taxon>
        <taxon>Ascomycota</taxon>
        <taxon>Pezizomycotina</taxon>
        <taxon>Dothideomycetes</taxon>
        <taxon>Dothideomycetidae</taxon>
        <taxon>Mycosphaerellales</taxon>
        <taxon>Teratosphaeriaceae</taxon>
        <taxon>Hortaea</taxon>
    </lineage>
</organism>
<dbReference type="PANTHER" id="PTHR38409">
    <property type="entry name" value="MDM10-COMPLEMENTING PROTEIN 1"/>
    <property type="match status" value="1"/>
</dbReference>